<name>A0ABD4BID0_PSESH</name>
<comment type="subcellular location">
    <subcellularLocation>
        <location evidence="3">Cytoplasm</location>
    </subcellularLocation>
</comment>
<keyword evidence="3" id="KW-0275">Fatty acid biosynthesis</keyword>
<keyword evidence="3" id="KW-0444">Lipid biosynthesis</keyword>
<evidence type="ECO:0000313" key="6">
    <source>
        <dbReference type="Proteomes" id="UP000050396"/>
    </source>
</evidence>
<keyword evidence="1 3" id="KW-0596">Phosphopantetheine</keyword>
<comment type="caution">
    <text evidence="3">Lacks conserved residue(s) required for the propagation of feature annotation.</text>
</comment>
<feature type="domain" description="Carrier" evidence="4">
    <location>
        <begin position="4"/>
        <end position="79"/>
    </location>
</feature>
<evidence type="ECO:0000313" key="5">
    <source>
        <dbReference type="EMBL" id="KPY16840.1"/>
    </source>
</evidence>
<dbReference type="PROSITE" id="PS50075">
    <property type="entry name" value="CARRIER"/>
    <property type="match status" value="1"/>
</dbReference>
<protein>
    <recommendedName>
        <fullName evidence="3">Acyl carrier protein</fullName>
        <shortName evidence="3">ACP</shortName>
    </recommendedName>
</protein>
<dbReference type="HAMAP" id="MF_01217">
    <property type="entry name" value="Acyl_carrier"/>
    <property type="match status" value="1"/>
</dbReference>
<evidence type="ECO:0000256" key="3">
    <source>
        <dbReference type="HAMAP-Rule" id="MF_01217"/>
    </source>
</evidence>
<dbReference type="Proteomes" id="UP000050396">
    <property type="component" value="Unassembled WGS sequence"/>
</dbReference>
<comment type="function">
    <text evidence="3">Carrier of the growing fatty acid chain in fatty acid biosynthesis.</text>
</comment>
<keyword evidence="3" id="KW-0963">Cytoplasm</keyword>
<dbReference type="InterPro" id="IPR036736">
    <property type="entry name" value="ACP-like_sf"/>
</dbReference>
<dbReference type="InterPro" id="IPR003231">
    <property type="entry name" value="ACP"/>
</dbReference>
<dbReference type="PANTHER" id="PTHR20863">
    <property type="entry name" value="ACYL CARRIER PROTEIN"/>
    <property type="match status" value="1"/>
</dbReference>
<proteinExistence type="inferred from homology"/>
<keyword evidence="3" id="KW-0276">Fatty acid metabolism</keyword>
<comment type="PTM">
    <text evidence="3">4'-phosphopantetheine is transferred from CoA to a specific serine of apo-ACP by AcpS. This modification is essential for activity because fatty acids are bound in thioester linkage to the sulfhydryl of the prosthetic group.</text>
</comment>
<dbReference type="Pfam" id="PF00550">
    <property type="entry name" value="PP-binding"/>
    <property type="match status" value="1"/>
</dbReference>
<comment type="similarity">
    <text evidence="3">Belongs to the acyl carrier protein (ACP) family.</text>
</comment>
<evidence type="ECO:0000259" key="4">
    <source>
        <dbReference type="PROSITE" id="PS50075"/>
    </source>
</evidence>
<evidence type="ECO:0000256" key="1">
    <source>
        <dbReference type="ARBA" id="ARBA00022450"/>
    </source>
</evidence>
<keyword evidence="2 3" id="KW-0597">Phosphoprotein</keyword>
<dbReference type="EMBL" id="LJQZ01000140">
    <property type="protein sequence ID" value="KPY16840.1"/>
    <property type="molecule type" value="Genomic_DNA"/>
</dbReference>
<accession>A0ABD4BID0</accession>
<comment type="caution">
    <text evidence="5">The sequence shown here is derived from an EMBL/GenBank/DDBJ whole genome shotgun (WGS) entry which is preliminary data.</text>
</comment>
<dbReference type="GO" id="GO:0000036">
    <property type="term" value="F:acyl carrier activity"/>
    <property type="evidence" value="ECO:0007669"/>
    <property type="project" value="UniProtKB-UniRule"/>
</dbReference>
<sequence>MIMSDIEAKVIAILSEKLGLSESRIKPTDRLVEDLNSDDLDFAEAVMALQVEFGFMILDKEYLELKTVQDIVDYVSKNKK</sequence>
<keyword evidence="3" id="KW-0443">Lipid metabolism</keyword>
<dbReference type="PANTHER" id="PTHR20863:SF76">
    <property type="entry name" value="CARRIER DOMAIN-CONTAINING PROTEIN"/>
    <property type="match status" value="1"/>
</dbReference>
<dbReference type="AlphaFoldDB" id="A0ABD4BID0"/>
<dbReference type="Gene3D" id="1.10.1200.10">
    <property type="entry name" value="ACP-like"/>
    <property type="match status" value="1"/>
</dbReference>
<comment type="pathway">
    <text evidence="3">Lipid metabolism; fatty acid biosynthesis.</text>
</comment>
<organism evidence="5 6">
    <name type="scientific">Pseudomonas savastanoi pv. phaseolicola</name>
    <name type="common">Pseudomonas syringae pv. phaseolicola</name>
    <dbReference type="NCBI Taxonomy" id="319"/>
    <lineage>
        <taxon>Bacteria</taxon>
        <taxon>Pseudomonadati</taxon>
        <taxon>Pseudomonadota</taxon>
        <taxon>Gammaproteobacteria</taxon>
        <taxon>Pseudomonadales</taxon>
        <taxon>Pseudomonadaceae</taxon>
        <taxon>Pseudomonas</taxon>
    </lineage>
</organism>
<reference evidence="5 6" key="1">
    <citation type="submission" date="2015-09" db="EMBL/GenBank/DDBJ databases">
        <title>Genome announcement of multiple Pseudomonas syringae strains.</title>
        <authorList>
            <person name="Thakur S."/>
            <person name="Wang P.W."/>
            <person name="Gong Y."/>
            <person name="Weir B.S."/>
            <person name="Guttman D.S."/>
        </authorList>
    </citation>
    <scope>NUCLEOTIDE SEQUENCE [LARGE SCALE GENOMIC DNA]</scope>
    <source>
        <strain evidence="5 6">ICMP2740</strain>
    </source>
</reference>
<dbReference type="SUPFAM" id="SSF47336">
    <property type="entry name" value="ACP-like"/>
    <property type="match status" value="1"/>
</dbReference>
<dbReference type="GO" id="GO:0005737">
    <property type="term" value="C:cytoplasm"/>
    <property type="evidence" value="ECO:0007669"/>
    <property type="project" value="UniProtKB-SubCell"/>
</dbReference>
<gene>
    <name evidence="3" type="primary">acpP</name>
    <name evidence="5" type="ORF">ALO55_02914</name>
</gene>
<dbReference type="InterPro" id="IPR009081">
    <property type="entry name" value="PP-bd_ACP"/>
</dbReference>
<evidence type="ECO:0000256" key="2">
    <source>
        <dbReference type="ARBA" id="ARBA00022553"/>
    </source>
</evidence>